<accession>A0A8J3XZS6</accession>
<gene>
    <name evidence="2" type="ORF">Pth03_65620</name>
</gene>
<name>A0A8J3XZS6_9ACTN</name>
<reference evidence="2" key="1">
    <citation type="submission" date="2021-01" db="EMBL/GenBank/DDBJ databases">
        <title>Whole genome shotgun sequence of Planotetraspora thailandica NBRC 104271.</title>
        <authorList>
            <person name="Komaki H."/>
            <person name="Tamura T."/>
        </authorList>
    </citation>
    <scope>NUCLEOTIDE SEQUENCE</scope>
    <source>
        <strain evidence="2">NBRC 104271</strain>
    </source>
</reference>
<keyword evidence="3" id="KW-1185">Reference proteome</keyword>
<organism evidence="2 3">
    <name type="scientific">Planotetraspora thailandica</name>
    <dbReference type="NCBI Taxonomy" id="487172"/>
    <lineage>
        <taxon>Bacteria</taxon>
        <taxon>Bacillati</taxon>
        <taxon>Actinomycetota</taxon>
        <taxon>Actinomycetes</taxon>
        <taxon>Streptosporangiales</taxon>
        <taxon>Streptosporangiaceae</taxon>
        <taxon>Planotetraspora</taxon>
    </lineage>
</organism>
<dbReference type="RefSeq" id="WP_203948283.1">
    <property type="nucleotide sequence ID" value="NZ_BOOR01000061.1"/>
</dbReference>
<feature type="signal peptide" evidence="1">
    <location>
        <begin position="1"/>
        <end position="19"/>
    </location>
</feature>
<evidence type="ECO:0000313" key="2">
    <source>
        <dbReference type="EMBL" id="GII58173.1"/>
    </source>
</evidence>
<evidence type="ECO:0000256" key="1">
    <source>
        <dbReference type="SAM" id="SignalP"/>
    </source>
</evidence>
<protein>
    <recommendedName>
        <fullName evidence="4">Lipoprotein</fullName>
    </recommendedName>
</protein>
<evidence type="ECO:0008006" key="4">
    <source>
        <dbReference type="Google" id="ProtNLM"/>
    </source>
</evidence>
<dbReference type="AlphaFoldDB" id="A0A8J3XZS6"/>
<dbReference type="EMBL" id="BOOR01000061">
    <property type="protein sequence ID" value="GII58173.1"/>
    <property type="molecule type" value="Genomic_DNA"/>
</dbReference>
<sequence length="198" mass="20841">MKTQTATVFLAAGLLSACSAPVPPQTPTAPSASASAVQAIDADCPSGTVEWGKVSSRPVIVAISEKYRAPAGNFMRIPLKTVAEVRTSFTADRVVGRMAPDLLRSFSRKTGDELGAMETAYTDFDTVDEFSPNGEVTGVSYEGVRVYTGDFTYRCAGGSPVAHGRLSAWGTGLRGSVSCNPKLKQPLSAALARRMRCG</sequence>
<dbReference type="PROSITE" id="PS51257">
    <property type="entry name" value="PROKAR_LIPOPROTEIN"/>
    <property type="match status" value="1"/>
</dbReference>
<dbReference type="Proteomes" id="UP000605992">
    <property type="component" value="Unassembled WGS sequence"/>
</dbReference>
<comment type="caution">
    <text evidence="2">The sequence shown here is derived from an EMBL/GenBank/DDBJ whole genome shotgun (WGS) entry which is preliminary data.</text>
</comment>
<proteinExistence type="predicted"/>
<feature type="chain" id="PRO_5038649064" description="Lipoprotein" evidence="1">
    <location>
        <begin position="20"/>
        <end position="198"/>
    </location>
</feature>
<evidence type="ECO:0000313" key="3">
    <source>
        <dbReference type="Proteomes" id="UP000605992"/>
    </source>
</evidence>
<keyword evidence="1" id="KW-0732">Signal</keyword>